<accession>A0A978UPK5</accession>
<reference evidence="2" key="1">
    <citation type="journal article" date="2021" name="Front. Plant Sci.">
        <title>Chromosome-Scale Genome Assembly for Chinese Sour Jujube and Insights Into Its Genome Evolution and Domestication Signature.</title>
        <authorList>
            <person name="Shen L.-Y."/>
            <person name="Luo H."/>
            <person name="Wang X.-L."/>
            <person name="Wang X.-M."/>
            <person name="Qiu X.-J."/>
            <person name="Liu H."/>
            <person name="Zhou S.-S."/>
            <person name="Jia K.-H."/>
            <person name="Nie S."/>
            <person name="Bao Y.-T."/>
            <person name="Zhang R.-G."/>
            <person name="Yun Q.-Z."/>
            <person name="Chai Y.-H."/>
            <person name="Lu J.-Y."/>
            <person name="Li Y."/>
            <person name="Zhao S.-W."/>
            <person name="Mao J.-F."/>
            <person name="Jia S.-G."/>
            <person name="Mao Y.-M."/>
        </authorList>
    </citation>
    <scope>NUCLEOTIDE SEQUENCE</scope>
    <source>
        <strain evidence="2">AT0</strain>
        <tissue evidence="2">Leaf</tissue>
    </source>
</reference>
<dbReference type="Proteomes" id="UP000813462">
    <property type="component" value="Unassembled WGS sequence"/>
</dbReference>
<name>A0A978UPK5_ZIZJJ</name>
<comment type="caution">
    <text evidence="2">The sequence shown here is derived from an EMBL/GenBank/DDBJ whole genome shotgun (WGS) entry which is preliminary data.</text>
</comment>
<feature type="chain" id="PRO_5037617117" evidence="1">
    <location>
        <begin position="19"/>
        <end position="128"/>
    </location>
</feature>
<evidence type="ECO:0000313" key="2">
    <source>
        <dbReference type="EMBL" id="KAH7516757.1"/>
    </source>
</evidence>
<dbReference type="AlphaFoldDB" id="A0A978UPK5"/>
<keyword evidence="1" id="KW-0732">Signal</keyword>
<evidence type="ECO:0000256" key="1">
    <source>
        <dbReference type="SAM" id="SignalP"/>
    </source>
</evidence>
<sequence>MWIGFALFVVVLIKKTETFDDGRYDTFCHFYTDEGCLENPHKIESFSGFRIGSHGLCVYVSRTRFANQLDKASHIIASFSTSRPDVELQICGLHIIFHKDVPKFTQDLADTSSEYLSGSLLNHHMAGR</sequence>
<feature type="signal peptide" evidence="1">
    <location>
        <begin position="1"/>
        <end position="18"/>
    </location>
</feature>
<dbReference type="EMBL" id="JAEACU010000010">
    <property type="protein sequence ID" value="KAH7516757.1"/>
    <property type="molecule type" value="Genomic_DNA"/>
</dbReference>
<organism evidence="2 3">
    <name type="scientific">Ziziphus jujuba var. spinosa</name>
    <dbReference type="NCBI Taxonomy" id="714518"/>
    <lineage>
        <taxon>Eukaryota</taxon>
        <taxon>Viridiplantae</taxon>
        <taxon>Streptophyta</taxon>
        <taxon>Embryophyta</taxon>
        <taxon>Tracheophyta</taxon>
        <taxon>Spermatophyta</taxon>
        <taxon>Magnoliopsida</taxon>
        <taxon>eudicotyledons</taxon>
        <taxon>Gunneridae</taxon>
        <taxon>Pentapetalae</taxon>
        <taxon>rosids</taxon>
        <taxon>fabids</taxon>
        <taxon>Rosales</taxon>
        <taxon>Rhamnaceae</taxon>
        <taxon>Paliureae</taxon>
        <taxon>Ziziphus</taxon>
    </lineage>
</organism>
<protein>
    <submittedName>
        <fullName evidence="2">Uncharacterized protein</fullName>
    </submittedName>
</protein>
<gene>
    <name evidence="2" type="ORF">FEM48_Zijuj10G0168700</name>
</gene>
<evidence type="ECO:0000313" key="3">
    <source>
        <dbReference type="Proteomes" id="UP000813462"/>
    </source>
</evidence>
<proteinExistence type="predicted"/>